<evidence type="ECO:0000256" key="1">
    <source>
        <dbReference type="ARBA" id="ARBA00022448"/>
    </source>
</evidence>
<keyword evidence="1 10" id="KW-0813">Transport</keyword>
<comment type="subcellular location">
    <subcellularLocation>
        <location evidence="10">Cell inner membrane</location>
        <topology evidence="10">Multi-pass membrane protein</topology>
    </subcellularLocation>
</comment>
<dbReference type="NCBIfam" id="TIGR01946">
    <property type="entry name" value="rnfD"/>
    <property type="match status" value="1"/>
</dbReference>
<keyword evidence="11" id="KW-0830">Ubiquinone</keyword>
<evidence type="ECO:0000256" key="7">
    <source>
        <dbReference type="ARBA" id="ARBA00022982"/>
    </source>
</evidence>
<comment type="similarity">
    <text evidence="10">Belongs to the NqrB/RnfD family.</text>
</comment>
<feature type="transmembrane region" description="Helical" evidence="10">
    <location>
        <begin position="235"/>
        <end position="253"/>
    </location>
</feature>
<feature type="transmembrane region" description="Helical" evidence="10">
    <location>
        <begin position="95"/>
        <end position="113"/>
    </location>
</feature>
<keyword evidence="2 10" id="KW-0597">Phosphoprotein</keyword>
<evidence type="ECO:0000313" key="12">
    <source>
        <dbReference type="Proteomes" id="UP000004931"/>
    </source>
</evidence>
<protein>
    <recommendedName>
        <fullName evidence="10">Ion-translocating oxidoreductase complex subunit D</fullName>
        <ecNumber evidence="10">7.-.-.-</ecNumber>
    </recommendedName>
    <alternativeName>
        <fullName evidence="10">Rnf electron transport complex subunit D</fullName>
    </alternativeName>
</protein>
<name>A0YCP6_9GAMM</name>
<feature type="transmembrane region" description="Helical" evidence="10">
    <location>
        <begin position="43"/>
        <end position="64"/>
    </location>
</feature>
<keyword evidence="7 10" id="KW-0249">Electron transport</keyword>
<feature type="transmembrane region" description="Helical" evidence="10">
    <location>
        <begin position="125"/>
        <end position="144"/>
    </location>
</feature>
<evidence type="ECO:0000256" key="8">
    <source>
        <dbReference type="ARBA" id="ARBA00022989"/>
    </source>
</evidence>
<dbReference type="EMBL" id="AAVT01000003">
    <property type="protein sequence ID" value="EAW31565.1"/>
    <property type="molecule type" value="Genomic_DNA"/>
</dbReference>
<keyword evidence="3 10" id="KW-0285">Flavoprotein</keyword>
<dbReference type="PANTHER" id="PTHR30578">
    <property type="entry name" value="ELECTRON TRANSPORT COMPLEX PROTEIN RNFD"/>
    <property type="match status" value="1"/>
</dbReference>
<evidence type="ECO:0000256" key="4">
    <source>
        <dbReference type="ARBA" id="ARBA00022643"/>
    </source>
</evidence>
<accession>A0YCP6</accession>
<dbReference type="STRING" id="247633.GP2143_08444"/>
<dbReference type="EC" id="7.-.-.-" evidence="10"/>
<keyword evidence="10" id="KW-0997">Cell inner membrane</keyword>
<evidence type="ECO:0000256" key="5">
    <source>
        <dbReference type="ARBA" id="ARBA00022692"/>
    </source>
</evidence>
<sequence length="355" mass="38706">MALLNITSPHTSGPLDTGKVMQLVLIATIPGVLALHWHFGWGVLINIVWASIAALGAEALALALRKRPIKFYLSDFSVLVTAVLLAISIPPYSPWWLITVGIVFSVLIAKHLYGGIGYNPFNPAMVGYVVLLISFPIEMTTWASPRQAYDGQLPSLIESITVLFSGRDALPIFSLDGITMATPLDILKQNSTLTVEDLWTKFPQFGQWGGLGWEWANIGFLAGGIFLLTQRVFTWHAPISMLVSLTVMSAFFYDSGSSISGGSPLFHLLSGATMFGAFFIVTDPVTSAVSNKGKIIYGALIGVLLYLIRLWGSYPDAMAFSVLLMNFAAPFLDYYTQPRTYGHAKKDRSKSEGGQ</sequence>
<feature type="transmembrane region" description="Helical" evidence="10">
    <location>
        <begin position="71"/>
        <end position="89"/>
    </location>
</feature>
<feature type="transmembrane region" description="Helical" evidence="10">
    <location>
        <begin position="294"/>
        <end position="311"/>
    </location>
</feature>
<evidence type="ECO:0000313" key="11">
    <source>
        <dbReference type="EMBL" id="EAW31565.1"/>
    </source>
</evidence>
<dbReference type="GO" id="GO:0005886">
    <property type="term" value="C:plasma membrane"/>
    <property type="evidence" value="ECO:0007669"/>
    <property type="project" value="UniProtKB-SubCell"/>
</dbReference>
<feature type="transmembrane region" description="Helical" evidence="10">
    <location>
        <begin position="20"/>
        <end position="37"/>
    </location>
</feature>
<dbReference type="eggNOG" id="COG4658">
    <property type="taxonomic scope" value="Bacteria"/>
</dbReference>
<feature type="modified residue" description="FMN phosphoryl threonine" evidence="10">
    <location>
        <position position="182"/>
    </location>
</feature>
<dbReference type="AlphaFoldDB" id="A0YCP6"/>
<dbReference type="HAMAP" id="MF_00462">
    <property type="entry name" value="RsxD_RnfD"/>
    <property type="match status" value="1"/>
</dbReference>
<dbReference type="InterPro" id="IPR011303">
    <property type="entry name" value="RnfD_bac"/>
</dbReference>
<keyword evidence="10" id="KW-1003">Cell membrane</keyword>
<gene>
    <name evidence="10" type="primary">rnfD</name>
    <name evidence="11" type="ORF">GP2143_08444</name>
</gene>
<dbReference type="GO" id="GO:0055085">
    <property type="term" value="P:transmembrane transport"/>
    <property type="evidence" value="ECO:0007669"/>
    <property type="project" value="InterPro"/>
</dbReference>
<keyword evidence="4 10" id="KW-0288">FMN</keyword>
<comment type="cofactor">
    <cofactor evidence="10">
        <name>FMN</name>
        <dbReference type="ChEBI" id="CHEBI:58210"/>
    </cofactor>
</comment>
<comment type="caution">
    <text evidence="11">The sequence shown here is derived from an EMBL/GenBank/DDBJ whole genome shotgun (WGS) entry which is preliminary data.</text>
</comment>
<dbReference type="InterPro" id="IPR004338">
    <property type="entry name" value="NqrB/RnfD"/>
</dbReference>
<organism evidence="11 12">
    <name type="scientific">marine gamma proteobacterium HTCC2143</name>
    <dbReference type="NCBI Taxonomy" id="247633"/>
    <lineage>
        <taxon>Bacteria</taxon>
        <taxon>Pseudomonadati</taxon>
        <taxon>Pseudomonadota</taxon>
        <taxon>Gammaproteobacteria</taxon>
        <taxon>Cellvibrionales</taxon>
        <taxon>Spongiibacteraceae</taxon>
        <taxon>BD1-7 clade</taxon>
    </lineage>
</organism>
<evidence type="ECO:0000256" key="2">
    <source>
        <dbReference type="ARBA" id="ARBA00022553"/>
    </source>
</evidence>
<keyword evidence="5 10" id="KW-0812">Transmembrane</keyword>
<keyword evidence="12" id="KW-1185">Reference proteome</keyword>
<feature type="transmembrane region" description="Helical" evidence="10">
    <location>
        <begin position="317"/>
        <end position="336"/>
    </location>
</feature>
<feature type="transmembrane region" description="Helical" evidence="10">
    <location>
        <begin position="208"/>
        <end position="228"/>
    </location>
</feature>
<evidence type="ECO:0000256" key="10">
    <source>
        <dbReference type="HAMAP-Rule" id="MF_00462"/>
    </source>
</evidence>
<comment type="subunit">
    <text evidence="10">The complex is composed of six subunits: RnfA, RnfB, RnfC, RnfD, RnfE and RnfG.</text>
</comment>
<feature type="transmembrane region" description="Helical" evidence="10">
    <location>
        <begin position="265"/>
        <end position="282"/>
    </location>
</feature>
<evidence type="ECO:0000256" key="6">
    <source>
        <dbReference type="ARBA" id="ARBA00022967"/>
    </source>
</evidence>
<proteinExistence type="inferred from homology"/>
<dbReference type="GO" id="GO:0022900">
    <property type="term" value="P:electron transport chain"/>
    <property type="evidence" value="ECO:0007669"/>
    <property type="project" value="UniProtKB-UniRule"/>
</dbReference>
<dbReference type="Proteomes" id="UP000004931">
    <property type="component" value="Unassembled WGS sequence"/>
</dbReference>
<dbReference type="NCBIfam" id="NF002011">
    <property type="entry name" value="PRK00816.1"/>
    <property type="match status" value="1"/>
</dbReference>
<keyword evidence="9 10" id="KW-0472">Membrane</keyword>
<keyword evidence="8 10" id="KW-1133">Transmembrane helix</keyword>
<dbReference type="PANTHER" id="PTHR30578:SF0">
    <property type="entry name" value="ION-TRANSLOCATING OXIDOREDUCTASE COMPLEX SUBUNIT D"/>
    <property type="match status" value="1"/>
</dbReference>
<evidence type="ECO:0000256" key="3">
    <source>
        <dbReference type="ARBA" id="ARBA00022630"/>
    </source>
</evidence>
<dbReference type="Pfam" id="PF03116">
    <property type="entry name" value="NQR2_RnfD_RnfE"/>
    <property type="match status" value="1"/>
</dbReference>
<reference evidence="11 12" key="1">
    <citation type="journal article" date="2010" name="J. Bacteriol.">
        <title>Genome sequence of the oligotrophic marine Gammaproteobacterium HTCC2143, isolated from the Oregon Coast.</title>
        <authorList>
            <person name="Oh H.M."/>
            <person name="Kang I."/>
            <person name="Ferriera S."/>
            <person name="Giovannoni S.J."/>
            <person name="Cho J.C."/>
        </authorList>
    </citation>
    <scope>NUCLEOTIDE SEQUENCE [LARGE SCALE GENOMIC DNA]</scope>
    <source>
        <strain evidence="11 12">HTCC2143</strain>
    </source>
</reference>
<keyword evidence="6 10" id="KW-1278">Translocase</keyword>
<dbReference type="OrthoDB" id="9776359at2"/>
<evidence type="ECO:0000256" key="9">
    <source>
        <dbReference type="ARBA" id="ARBA00023136"/>
    </source>
</evidence>
<comment type="function">
    <text evidence="10">Part of a membrane-bound complex that couples electron transfer with translocation of ions across the membrane.</text>
</comment>